<feature type="domain" description="HTH tetR-type" evidence="3">
    <location>
        <begin position="12"/>
        <end position="72"/>
    </location>
</feature>
<dbReference type="Pfam" id="PF00440">
    <property type="entry name" value="TetR_N"/>
    <property type="match status" value="1"/>
</dbReference>
<dbReference type="Gene3D" id="1.10.357.10">
    <property type="entry name" value="Tetracycline Repressor, domain 2"/>
    <property type="match status" value="1"/>
</dbReference>
<dbReference type="InterPro" id="IPR039532">
    <property type="entry name" value="TetR_C_Firmicutes"/>
</dbReference>
<reference evidence="4" key="1">
    <citation type="journal article" date="2021" name="PeerJ">
        <title>Extensive microbial diversity within the chicken gut microbiome revealed by metagenomics and culture.</title>
        <authorList>
            <person name="Gilroy R."/>
            <person name="Ravi A."/>
            <person name="Getino M."/>
            <person name="Pursley I."/>
            <person name="Horton D.L."/>
            <person name="Alikhan N.F."/>
            <person name="Baker D."/>
            <person name="Gharbi K."/>
            <person name="Hall N."/>
            <person name="Watson M."/>
            <person name="Adriaenssens E.M."/>
            <person name="Foster-Nyarko E."/>
            <person name="Jarju S."/>
            <person name="Secka A."/>
            <person name="Antonio M."/>
            <person name="Oren A."/>
            <person name="Chaudhuri R.R."/>
            <person name="La Ragione R."/>
            <person name="Hildebrand F."/>
            <person name="Pallen M.J."/>
        </authorList>
    </citation>
    <scope>NUCLEOTIDE SEQUENCE</scope>
    <source>
        <strain evidence="4">CHK174-6876</strain>
    </source>
</reference>
<sequence length="194" mass="22530">MLKKNKEDLRVTKTLQNIRQTVVTLLIEKPLSEITVTEIAKRAQIQRKTFYLHYNSVTDVLAEFEAELSHDVETMLTEISPFSVQEFLTGLNELLCKNYAFYQEIFCRQKNSFLSTQCKNILQDSLTERLRAENKKIAPEDLKMYAEFISSGIVNIYGTWFISGQKLELADLIKKIQLIVQPLFTQIKTLKTKN</sequence>
<dbReference type="EMBL" id="DYXG01000100">
    <property type="protein sequence ID" value="HJE98009.1"/>
    <property type="molecule type" value="Genomic_DNA"/>
</dbReference>
<evidence type="ECO:0000256" key="2">
    <source>
        <dbReference type="PROSITE-ProRule" id="PRU00335"/>
    </source>
</evidence>
<evidence type="ECO:0000313" key="4">
    <source>
        <dbReference type="EMBL" id="HJE98009.1"/>
    </source>
</evidence>
<dbReference type="PANTHER" id="PTHR43479:SF11">
    <property type="entry name" value="ACREF_ENVCD OPERON REPRESSOR-RELATED"/>
    <property type="match status" value="1"/>
</dbReference>
<organism evidence="4 5">
    <name type="scientific">Ligilactobacillus acidipiscis</name>
    <dbReference type="NCBI Taxonomy" id="89059"/>
    <lineage>
        <taxon>Bacteria</taxon>
        <taxon>Bacillati</taxon>
        <taxon>Bacillota</taxon>
        <taxon>Bacilli</taxon>
        <taxon>Lactobacillales</taxon>
        <taxon>Lactobacillaceae</taxon>
        <taxon>Ligilactobacillus</taxon>
    </lineage>
</organism>
<dbReference type="SUPFAM" id="SSF46689">
    <property type="entry name" value="Homeodomain-like"/>
    <property type="match status" value="1"/>
</dbReference>
<gene>
    <name evidence="4" type="ORF">K8V00_10360</name>
</gene>
<feature type="DNA-binding region" description="H-T-H motif" evidence="2">
    <location>
        <begin position="35"/>
        <end position="54"/>
    </location>
</feature>
<evidence type="ECO:0000256" key="1">
    <source>
        <dbReference type="ARBA" id="ARBA00023125"/>
    </source>
</evidence>
<dbReference type="InterPro" id="IPR001647">
    <property type="entry name" value="HTH_TetR"/>
</dbReference>
<reference evidence="4" key="2">
    <citation type="submission" date="2021-09" db="EMBL/GenBank/DDBJ databases">
        <authorList>
            <person name="Gilroy R."/>
        </authorList>
    </citation>
    <scope>NUCLEOTIDE SEQUENCE</scope>
    <source>
        <strain evidence="4">CHK174-6876</strain>
    </source>
</reference>
<comment type="caution">
    <text evidence="4">The sequence shown here is derived from an EMBL/GenBank/DDBJ whole genome shotgun (WGS) entry which is preliminary data.</text>
</comment>
<dbReference type="InterPro" id="IPR009057">
    <property type="entry name" value="Homeodomain-like_sf"/>
</dbReference>
<accession>A0A921F9U9</accession>
<evidence type="ECO:0000313" key="5">
    <source>
        <dbReference type="Proteomes" id="UP000707535"/>
    </source>
</evidence>
<dbReference type="PROSITE" id="PS50977">
    <property type="entry name" value="HTH_TETR_2"/>
    <property type="match status" value="1"/>
</dbReference>
<dbReference type="Pfam" id="PF14278">
    <property type="entry name" value="TetR_C_8"/>
    <property type="match status" value="1"/>
</dbReference>
<dbReference type="RefSeq" id="WP_270333949.1">
    <property type="nucleotide sequence ID" value="NZ_CP113926.1"/>
</dbReference>
<dbReference type="PANTHER" id="PTHR43479">
    <property type="entry name" value="ACREF/ENVCD OPERON REPRESSOR-RELATED"/>
    <property type="match status" value="1"/>
</dbReference>
<dbReference type="GO" id="GO:0003677">
    <property type="term" value="F:DNA binding"/>
    <property type="evidence" value="ECO:0007669"/>
    <property type="project" value="UniProtKB-UniRule"/>
</dbReference>
<dbReference type="Proteomes" id="UP000707535">
    <property type="component" value="Unassembled WGS sequence"/>
</dbReference>
<dbReference type="InterPro" id="IPR050624">
    <property type="entry name" value="HTH-type_Tx_Regulator"/>
</dbReference>
<evidence type="ECO:0000259" key="3">
    <source>
        <dbReference type="PROSITE" id="PS50977"/>
    </source>
</evidence>
<keyword evidence="1 2" id="KW-0238">DNA-binding</keyword>
<dbReference type="AlphaFoldDB" id="A0A921F9U9"/>
<name>A0A921F9U9_9LACO</name>
<proteinExistence type="predicted"/>
<protein>
    <submittedName>
        <fullName evidence="4">TetR/AcrR family transcriptional regulator</fullName>
    </submittedName>
</protein>